<keyword evidence="2" id="KW-1185">Reference proteome</keyword>
<reference evidence="1" key="1">
    <citation type="submission" date="2019-11" db="EMBL/GenBank/DDBJ databases">
        <title>Nori genome reveals adaptations in red seaweeds to the harsh intertidal environment.</title>
        <authorList>
            <person name="Wang D."/>
            <person name="Mao Y."/>
        </authorList>
    </citation>
    <scope>NUCLEOTIDE SEQUENCE</scope>
    <source>
        <tissue evidence="1">Gametophyte</tissue>
    </source>
</reference>
<name>A0ACC3BPL1_PYRYE</name>
<sequence length="723" mass="70568">MAATRRGDVTLPCRCGFFHLPPCRFRPACRLRRRSGREGGVALFLAAVAFVVTVTACTAVAAPTAATTAPSMPSLVTAAVDSGGADTVIDDVDLPPITAAFRGHLFGSPSAHDEAVAMGLDPSGNLYLAGTTTPHGGGGTPWGTLLPGYTGGGADFWVAKLSPATALMWVRRAGSAAGETAAAMAVGRTGVVVCGSTGGGMRASGGRVVGAAGGGVFEDAQGGAGGRITGADDGDGRTAGADGGGGLVTGAEGSGGRITGADGGSGRTGAFENGAKAGAFVGRATPTEGAVDSGGGGSLPTLPELLVTATGGGSATPAAPDAVLVKLAPDGTEAWASALQIGGAGADDCRALAMDADAGWVWAAGSTASMLFSRTSGASALGDAPPPAGRSNYWVAKAASSGLLPELVAGVQRGAERANSADAIALSGDRLYVLANTYNDVFGEGRGGVAMLHIYAAATLEFLSSTAAPAPGGDGGVAAGAPASDLRGLYLTALAVDHSHAAYVGGFVGDASSGRGSYAVAKYDAGGGWAWARPHGRYSRVKPVVALAVDPSGTVVYVGGLADGFYADVASGRGGSTRGRVVAPLVELNASTGVPLRRWQKTTAIPGDAERTTAVAVDGDGAVVYAGSRLASGSMAGMRKALLGAVGSATFATRLAGGSDAAGGDGGQAVHVDSSTGAADKPPDTMPLTAVVGMVAGVMGGAVVLVGAMVMGVKRRQVAMRGH</sequence>
<gene>
    <name evidence="1" type="ORF">I4F81_002411</name>
</gene>
<dbReference type="EMBL" id="CM020618">
    <property type="protein sequence ID" value="KAK1859817.1"/>
    <property type="molecule type" value="Genomic_DNA"/>
</dbReference>
<evidence type="ECO:0000313" key="1">
    <source>
        <dbReference type="EMBL" id="KAK1859817.1"/>
    </source>
</evidence>
<organism evidence="1 2">
    <name type="scientific">Pyropia yezoensis</name>
    <name type="common">Susabi-nori</name>
    <name type="synonym">Porphyra yezoensis</name>
    <dbReference type="NCBI Taxonomy" id="2788"/>
    <lineage>
        <taxon>Eukaryota</taxon>
        <taxon>Rhodophyta</taxon>
        <taxon>Bangiophyceae</taxon>
        <taxon>Bangiales</taxon>
        <taxon>Bangiaceae</taxon>
        <taxon>Pyropia</taxon>
    </lineage>
</organism>
<evidence type="ECO:0000313" key="2">
    <source>
        <dbReference type="Proteomes" id="UP000798662"/>
    </source>
</evidence>
<protein>
    <submittedName>
        <fullName evidence="1">Uncharacterized protein</fullName>
    </submittedName>
</protein>
<proteinExistence type="predicted"/>
<comment type="caution">
    <text evidence="1">The sequence shown here is derived from an EMBL/GenBank/DDBJ whole genome shotgun (WGS) entry which is preliminary data.</text>
</comment>
<accession>A0ACC3BPL1</accession>
<dbReference type="Proteomes" id="UP000798662">
    <property type="component" value="Chromosome 1"/>
</dbReference>